<sequence>MRKILTIKRRSEAQNGFHKPLTTAAEWEKYRHDESAYYKVSLDYDDSPAYNRHDDFDYSDCDEGSTSFDLSEDIDWMPAPKFGSHERIGLGKNLGIIFGPFLEGVAPNGKFCRRNQRFMQKAWRQHIGKPLKTPKPKKRTLERLRKQRAAAKVVMYV</sequence>
<organism evidence="1 2">
    <name type="scientific">Candidatus Kaiserbacteria bacterium RIFCSPHIGHO2_01_FULL_49_13</name>
    <dbReference type="NCBI Taxonomy" id="1798477"/>
    <lineage>
        <taxon>Bacteria</taxon>
        <taxon>Candidatus Kaiseribacteriota</taxon>
    </lineage>
</organism>
<gene>
    <name evidence="1" type="ORF">A2671_01165</name>
</gene>
<proteinExistence type="predicted"/>
<accession>A0A1F6CDC7</accession>
<name>A0A1F6CDC7_9BACT</name>
<protein>
    <submittedName>
        <fullName evidence="1">Uncharacterized protein</fullName>
    </submittedName>
</protein>
<dbReference type="AlphaFoldDB" id="A0A1F6CDC7"/>
<dbReference type="Proteomes" id="UP000178344">
    <property type="component" value="Unassembled WGS sequence"/>
</dbReference>
<evidence type="ECO:0000313" key="2">
    <source>
        <dbReference type="Proteomes" id="UP000178344"/>
    </source>
</evidence>
<comment type="caution">
    <text evidence="1">The sequence shown here is derived from an EMBL/GenBank/DDBJ whole genome shotgun (WGS) entry which is preliminary data.</text>
</comment>
<evidence type="ECO:0000313" key="1">
    <source>
        <dbReference type="EMBL" id="OGG47173.1"/>
    </source>
</evidence>
<dbReference type="EMBL" id="MFKQ01000025">
    <property type="protein sequence ID" value="OGG47173.1"/>
    <property type="molecule type" value="Genomic_DNA"/>
</dbReference>
<reference evidence="1 2" key="1">
    <citation type="journal article" date="2016" name="Nat. Commun.">
        <title>Thousands of microbial genomes shed light on interconnected biogeochemical processes in an aquifer system.</title>
        <authorList>
            <person name="Anantharaman K."/>
            <person name="Brown C.T."/>
            <person name="Hug L.A."/>
            <person name="Sharon I."/>
            <person name="Castelle C.J."/>
            <person name="Probst A.J."/>
            <person name="Thomas B.C."/>
            <person name="Singh A."/>
            <person name="Wilkins M.J."/>
            <person name="Karaoz U."/>
            <person name="Brodie E.L."/>
            <person name="Williams K.H."/>
            <person name="Hubbard S.S."/>
            <person name="Banfield J.F."/>
        </authorList>
    </citation>
    <scope>NUCLEOTIDE SEQUENCE [LARGE SCALE GENOMIC DNA]</scope>
</reference>